<proteinExistence type="predicted"/>
<evidence type="ECO:0000256" key="1">
    <source>
        <dbReference type="ARBA" id="ARBA00022553"/>
    </source>
</evidence>
<protein>
    <recommendedName>
        <fullName evidence="7">Microtubule actin crosslinking factor 1</fullName>
    </recommendedName>
</protein>
<name>A0AAV7TPX6_PLEWA</name>
<dbReference type="Pfam" id="PF21097">
    <property type="entry name" value="SR_plectin_7"/>
    <property type="match status" value="1"/>
</dbReference>
<evidence type="ECO:0000256" key="4">
    <source>
        <dbReference type="SAM" id="MobiDB-lite"/>
    </source>
</evidence>
<evidence type="ECO:0000256" key="2">
    <source>
        <dbReference type="ARBA" id="ARBA00022737"/>
    </source>
</evidence>
<dbReference type="Gene3D" id="3.90.1290.10">
    <property type="entry name" value="Plakin repeat"/>
    <property type="match status" value="2"/>
</dbReference>
<dbReference type="InterPro" id="IPR043197">
    <property type="entry name" value="Plakin"/>
</dbReference>
<keyword evidence="1" id="KW-0597">Phosphoprotein</keyword>
<evidence type="ECO:0000313" key="5">
    <source>
        <dbReference type="EMBL" id="KAJ1177969.1"/>
    </source>
</evidence>
<dbReference type="EMBL" id="JANPWB010000006">
    <property type="protein sequence ID" value="KAJ1177969.1"/>
    <property type="molecule type" value="Genomic_DNA"/>
</dbReference>
<dbReference type="GO" id="GO:0030054">
    <property type="term" value="C:cell junction"/>
    <property type="evidence" value="ECO:0007669"/>
    <property type="project" value="TreeGrafter"/>
</dbReference>
<dbReference type="InterPro" id="IPR018159">
    <property type="entry name" value="Spectrin/alpha-actinin"/>
</dbReference>
<feature type="coiled-coil region" evidence="3">
    <location>
        <begin position="180"/>
        <end position="242"/>
    </location>
</feature>
<dbReference type="SMART" id="SM00250">
    <property type="entry name" value="PLEC"/>
    <property type="match status" value="9"/>
</dbReference>
<gene>
    <name evidence="5" type="ORF">NDU88_003220</name>
</gene>
<dbReference type="FunFam" id="1.20.58.60:FF:000010">
    <property type="entry name" value="plectin isoform X2"/>
    <property type="match status" value="1"/>
</dbReference>
<feature type="region of interest" description="Disordered" evidence="4">
    <location>
        <begin position="1222"/>
        <end position="1398"/>
    </location>
</feature>
<dbReference type="GO" id="GO:0005737">
    <property type="term" value="C:cytoplasm"/>
    <property type="evidence" value="ECO:0007669"/>
    <property type="project" value="TreeGrafter"/>
</dbReference>
<dbReference type="Proteomes" id="UP001066276">
    <property type="component" value="Chromosome 3_2"/>
</dbReference>
<keyword evidence="3" id="KW-0175">Coiled coil</keyword>
<dbReference type="PANTHER" id="PTHR23169">
    <property type="entry name" value="ENVOPLAKIN"/>
    <property type="match status" value="1"/>
</dbReference>
<evidence type="ECO:0000313" key="6">
    <source>
        <dbReference type="Proteomes" id="UP001066276"/>
    </source>
</evidence>
<organism evidence="5 6">
    <name type="scientific">Pleurodeles waltl</name>
    <name type="common">Iberian ribbed newt</name>
    <dbReference type="NCBI Taxonomy" id="8319"/>
    <lineage>
        <taxon>Eukaryota</taxon>
        <taxon>Metazoa</taxon>
        <taxon>Chordata</taxon>
        <taxon>Craniata</taxon>
        <taxon>Vertebrata</taxon>
        <taxon>Euteleostomi</taxon>
        <taxon>Amphibia</taxon>
        <taxon>Batrachia</taxon>
        <taxon>Caudata</taxon>
        <taxon>Salamandroidea</taxon>
        <taxon>Salamandridae</taxon>
        <taxon>Pleurodelinae</taxon>
        <taxon>Pleurodeles</taxon>
    </lineage>
</organism>
<dbReference type="GO" id="GO:0045095">
    <property type="term" value="C:keratin filament"/>
    <property type="evidence" value="ECO:0007669"/>
    <property type="project" value="TreeGrafter"/>
</dbReference>
<dbReference type="SMART" id="SM00150">
    <property type="entry name" value="SPEC"/>
    <property type="match status" value="3"/>
</dbReference>
<dbReference type="GO" id="GO:0005198">
    <property type="term" value="F:structural molecule activity"/>
    <property type="evidence" value="ECO:0007669"/>
    <property type="project" value="TreeGrafter"/>
</dbReference>
<feature type="compositionally biased region" description="Basic and acidic residues" evidence="4">
    <location>
        <begin position="1322"/>
        <end position="1388"/>
    </location>
</feature>
<feature type="compositionally biased region" description="Polar residues" evidence="4">
    <location>
        <begin position="1309"/>
        <end position="1321"/>
    </location>
</feature>
<dbReference type="CDD" id="cd00176">
    <property type="entry name" value="SPEC"/>
    <property type="match status" value="1"/>
</dbReference>
<feature type="coiled-coil region" evidence="3">
    <location>
        <begin position="383"/>
        <end position="410"/>
    </location>
</feature>
<evidence type="ECO:0008006" key="7">
    <source>
        <dbReference type="Google" id="ProtNLM"/>
    </source>
</evidence>
<evidence type="ECO:0000256" key="3">
    <source>
        <dbReference type="SAM" id="Coils"/>
    </source>
</evidence>
<accession>A0AAV7TPX6</accession>
<feature type="compositionally biased region" description="Basic and acidic residues" evidence="4">
    <location>
        <begin position="1222"/>
        <end position="1254"/>
    </location>
</feature>
<reference evidence="5" key="1">
    <citation type="journal article" date="2022" name="bioRxiv">
        <title>Sequencing and chromosome-scale assembly of the giantPleurodeles waltlgenome.</title>
        <authorList>
            <person name="Brown T."/>
            <person name="Elewa A."/>
            <person name="Iarovenko S."/>
            <person name="Subramanian E."/>
            <person name="Araus A.J."/>
            <person name="Petzold A."/>
            <person name="Susuki M."/>
            <person name="Suzuki K.-i.T."/>
            <person name="Hayashi T."/>
            <person name="Toyoda A."/>
            <person name="Oliveira C."/>
            <person name="Osipova E."/>
            <person name="Leigh N.D."/>
            <person name="Simon A."/>
            <person name="Yun M.H."/>
        </authorList>
    </citation>
    <scope>NUCLEOTIDE SEQUENCE</scope>
    <source>
        <strain evidence="5">20211129_DDA</strain>
        <tissue evidence="5">Liver</tissue>
    </source>
</reference>
<dbReference type="InterPro" id="IPR035915">
    <property type="entry name" value="Plakin_repeat_sf"/>
</dbReference>
<keyword evidence="2" id="KW-0677">Repeat</keyword>
<dbReference type="PANTHER" id="PTHR23169:SF25">
    <property type="entry name" value="MICROTUBULE-ACTIN CROSS-LINKING FACTOR 1, ISOFORMS 1_2_3_4_5"/>
    <property type="match status" value="1"/>
</dbReference>
<feature type="non-terminal residue" evidence="5">
    <location>
        <position position="1398"/>
    </location>
</feature>
<dbReference type="GO" id="GO:0042995">
    <property type="term" value="C:cell projection"/>
    <property type="evidence" value="ECO:0007669"/>
    <property type="project" value="UniProtKB-SubCell"/>
</dbReference>
<dbReference type="GO" id="GO:0016020">
    <property type="term" value="C:membrane"/>
    <property type="evidence" value="ECO:0007669"/>
    <property type="project" value="TreeGrafter"/>
</dbReference>
<dbReference type="SUPFAM" id="SSF46966">
    <property type="entry name" value="Spectrin repeat"/>
    <property type="match status" value="2"/>
</dbReference>
<feature type="non-terminal residue" evidence="5">
    <location>
        <position position="1"/>
    </location>
</feature>
<feature type="compositionally biased region" description="Basic and acidic residues" evidence="4">
    <location>
        <begin position="1262"/>
        <end position="1308"/>
    </location>
</feature>
<dbReference type="SUPFAM" id="SSF75399">
    <property type="entry name" value="Plakin repeat"/>
    <property type="match status" value="2"/>
</dbReference>
<sequence length="1398" mass="157522">EEEVEACKAHHQQLLHSMQTEDKDECEAKTYMTQLMNIRLHLEECESRLVQKIQTPPSLEEDTGQGTAASIVEQERVQEDLQRLQSDLRDVSQRCVLFFKLSPSGSSVPTLRSELDLVVEKMDTIYGLSSVYLNKLKTVDIVLRSIQGAEALVKGFEVRLSQEDAVPADITAIGSQTAILQQWQEEMREKDAVFTSLQQEISRVKDVTEQLQRMNQDRSPDVERYQEKVAQLQERWHSVHNQVELRQSELESIQNVLKDFRGSHGALISWIETTTAQQEQMKPGKSQDSKVLSEQLSQQTALVAEIERNQAQLDECQRISQQYSSSVKEYELQLMTYRAFVESQQKSPGKRRRMLSSSDVVTQEFMDLRTRYTALVTLTTQHVKYISDALRRLEEEEKVVEEEKQDQVDALRHLMGWATGLAQVMRPMNVLSKSTTPGDVRQNLAEQQAITDELATKKEQVSEAIKAAQIFLAKHGEKLSAQEKEDIQSQLTSLEDTYNQLRSDSAVQLQQLQGQLVREAEQKRIQTIAGVIDLGTMEIFPIFRAMQKGLLDHDTGLVLLEAQLAVSGLVIPEDEVTLTLEQALSQKVIDHRTFQHLQELRHAIGLLDELSSQNQLLLPAVRAIQEQRIRESVVLDILEYHLAAGGLKIPSHSNRLSLEEAFQQGHITARLCSSLEARQKGSKNLIDPNTAQKVSLKDLIQQCVTHQESGQRLLPVKQLGGGIVCLRSGRKVSIFRAVQEGLIDRQVTVRLLEAQLFAGGIVDPRGGHRLTVDEALHHHLIDHDLACAILSHQLQGGGIVDPFTGQRLTLDEAIQKDLVAPEVALMMLEFLCSFSGLLWPESGEILAVLDALQQDVLSPELSHKILNARHSVQGLYLAETAEVISWQTAVESGILERDVAKKLESMVFPDVMPNLNSADSQALISGGLGLQRFEVVSRTEHSERHVAGEAEWLIAHLGRHSYINIHSGQRVLLDHVELNEVVQTFTQTYQNGSVSDHVDFSRDHLSCLDELKAKKQDCVQCPDSLHLPAHLAQQCEQGLPLKEEHGGKHSKNDANIPTFKPMQINGSSWLDGEKILNHGCDKSLTRLGENIENTKNALSPLQSRRPTASLTEADELHPVLQDDLFKMKPENVVNQLLENSMDPDAQVSEALCSKDSLYAVQAEVVEIGVGGVKQLYEKVLKMSENLSNSSKRCENQSIVDLEVTVADFGTCMKSGVEKEIVKGKDQDSRMKEEVQMSKEDQRMKDKFTPEESTLKVRKKDLKMKDGDQECRIKAEAKESKRDQQSKIKARVKESRVRMADESRVKEVNQESSLNEGGQQTELPERELKKQIKDEDGESRMIKEAHKTRSKERDQEGRVKAGDQESQAKKVDRTNRVKEYDQESREGVRDLQTQVTEGD</sequence>
<dbReference type="GO" id="GO:0045110">
    <property type="term" value="P:intermediate filament bundle assembly"/>
    <property type="evidence" value="ECO:0007669"/>
    <property type="project" value="TreeGrafter"/>
</dbReference>
<dbReference type="Pfam" id="PF00681">
    <property type="entry name" value="Plectin"/>
    <property type="match status" value="4"/>
</dbReference>
<comment type="caution">
    <text evidence="5">The sequence shown here is derived from an EMBL/GenBank/DDBJ whole genome shotgun (WGS) entry which is preliminary data.</text>
</comment>
<keyword evidence="6" id="KW-1185">Reference proteome</keyword>
<dbReference type="Gene3D" id="1.20.58.60">
    <property type="match status" value="3"/>
</dbReference>
<dbReference type="GO" id="GO:1990254">
    <property type="term" value="F:keratin filament binding"/>
    <property type="evidence" value="ECO:0007669"/>
    <property type="project" value="TreeGrafter"/>
</dbReference>
<dbReference type="InterPro" id="IPR001101">
    <property type="entry name" value="Plectin_repeat"/>
</dbReference>
<dbReference type="GO" id="GO:0042060">
    <property type="term" value="P:wound healing"/>
    <property type="evidence" value="ECO:0007669"/>
    <property type="project" value="TreeGrafter"/>
</dbReference>